<keyword evidence="4" id="KW-0732">Signal</keyword>
<organism evidence="6 7">
    <name type="scientific">Planotetraspora silvatica</name>
    <dbReference type="NCBI Taxonomy" id="234614"/>
    <lineage>
        <taxon>Bacteria</taxon>
        <taxon>Bacillati</taxon>
        <taxon>Actinomycetota</taxon>
        <taxon>Actinomycetes</taxon>
        <taxon>Streptosporangiales</taxon>
        <taxon>Streptosporangiaceae</taxon>
        <taxon>Planotetraspora</taxon>
    </lineage>
</organism>
<dbReference type="InterPro" id="IPR017853">
    <property type="entry name" value="GH"/>
</dbReference>
<sequence length="357" mass="39537">MRRTGGAGLAALAGLAVLMGAGAVGCSAASGTSTSRGVGTFLDQTHRPPKVASCVVTEKLIPTCGAWWGIAPDVFSGRRPLQSVETAERRMGRRADIVHVYHRGDELFPTPQERAIAQGPRLLLVNWKPAPDRSWAQVARGDVDDRIDALAGYITRTFPSRFFLTIHHEPEDDVRSGAGFSATDYVAMYRHVVSRLRARGVQNAVTVMTYMGAPNWASKPWFESLYPGDDVVDWVAIDPYADSQVSDFAGMVNKTRPEYPKWPGFYRWMQGRFPGKPIMIAEWGAFERSGSPRFKRDFYLSVARQIDDYPQIKALVYFDSPVAPRGDTRFDTTPGGGRAFAELGREPEFTGTRVPTR</sequence>
<dbReference type="SUPFAM" id="SSF51445">
    <property type="entry name" value="(Trans)glycosidases"/>
    <property type="match status" value="1"/>
</dbReference>
<evidence type="ECO:0000256" key="1">
    <source>
        <dbReference type="ARBA" id="ARBA00022801"/>
    </source>
</evidence>
<dbReference type="PROSITE" id="PS51257">
    <property type="entry name" value="PROKAR_LIPOPROTEIN"/>
    <property type="match status" value="1"/>
</dbReference>
<evidence type="ECO:0000313" key="6">
    <source>
        <dbReference type="EMBL" id="GII45217.1"/>
    </source>
</evidence>
<feature type="domain" description="GH26" evidence="5">
    <location>
        <begin position="46"/>
        <end position="353"/>
    </location>
</feature>
<comment type="similarity">
    <text evidence="3">Belongs to the glycosyl hydrolase 26 family.</text>
</comment>
<dbReference type="PROSITE" id="PS51764">
    <property type="entry name" value="GH26"/>
    <property type="match status" value="1"/>
</dbReference>
<proteinExistence type="inferred from homology"/>
<gene>
    <name evidence="6" type="ORF">Psi02_16410</name>
</gene>
<comment type="caution">
    <text evidence="6">The sequence shown here is derived from an EMBL/GenBank/DDBJ whole genome shotgun (WGS) entry which is preliminary data.</text>
</comment>
<evidence type="ECO:0000256" key="3">
    <source>
        <dbReference type="PROSITE-ProRule" id="PRU01100"/>
    </source>
</evidence>
<feature type="active site" description="Proton donor" evidence="3">
    <location>
        <position position="169"/>
    </location>
</feature>
<accession>A0A8J3XKF4</accession>
<dbReference type="InterPro" id="IPR022790">
    <property type="entry name" value="GH26_dom"/>
</dbReference>
<reference evidence="6" key="1">
    <citation type="submission" date="2021-01" db="EMBL/GenBank/DDBJ databases">
        <title>Whole genome shotgun sequence of Planotetraspora silvatica NBRC 100141.</title>
        <authorList>
            <person name="Komaki H."/>
            <person name="Tamura T."/>
        </authorList>
    </citation>
    <scope>NUCLEOTIDE SEQUENCE</scope>
    <source>
        <strain evidence="6">NBRC 100141</strain>
    </source>
</reference>
<protein>
    <recommendedName>
        <fullName evidence="5">GH26 domain-containing protein</fullName>
    </recommendedName>
</protein>
<evidence type="ECO:0000256" key="2">
    <source>
        <dbReference type="ARBA" id="ARBA00023295"/>
    </source>
</evidence>
<dbReference type="GO" id="GO:0004553">
    <property type="term" value="F:hydrolase activity, hydrolyzing O-glycosyl compounds"/>
    <property type="evidence" value="ECO:0007669"/>
    <property type="project" value="InterPro"/>
</dbReference>
<keyword evidence="7" id="KW-1185">Reference proteome</keyword>
<feature type="active site" description="Nucleophile" evidence="3">
    <location>
        <position position="282"/>
    </location>
</feature>
<keyword evidence="1 3" id="KW-0378">Hydrolase</keyword>
<dbReference type="EMBL" id="BOOQ01000009">
    <property type="protein sequence ID" value="GII45217.1"/>
    <property type="molecule type" value="Genomic_DNA"/>
</dbReference>
<feature type="chain" id="PRO_5039576108" description="GH26 domain-containing protein" evidence="4">
    <location>
        <begin position="24"/>
        <end position="357"/>
    </location>
</feature>
<evidence type="ECO:0000259" key="5">
    <source>
        <dbReference type="PROSITE" id="PS51764"/>
    </source>
</evidence>
<feature type="signal peptide" evidence="4">
    <location>
        <begin position="1"/>
        <end position="23"/>
    </location>
</feature>
<dbReference type="AlphaFoldDB" id="A0A8J3XKF4"/>
<name>A0A8J3XKF4_9ACTN</name>
<evidence type="ECO:0000256" key="4">
    <source>
        <dbReference type="SAM" id="SignalP"/>
    </source>
</evidence>
<keyword evidence="2 3" id="KW-0326">Glycosidase</keyword>
<evidence type="ECO:0000313" key="7">
    <source>
        <dbReference type="Proteomes" id="UP000644610"/>
    </source>
</evidence>
<dbReference type="Proteomes" id="UP000644610">
    <property type="component" value="Unassembled WGS sequence"/>
</dbReference>
<dbReference type="Gene3D" id="3.20.20.80">
    <property type="entry name" value="Glycosidases"/>
    <property type="match status" value="1"/>
</dbReference>